<name>A0A226X7E0_CABSO</name>
<accession>A0A226X7E0</accession>
<dbReference type="EMBL" id="MTHB01000042">
    <property type="protein sequence ID" value="OXC79354.1"/>
    <property type="molecule type" value="Genomic_DNA"/>
</dbReference>
<comment type="caution">
    <text evidence="1">The sequence shown here is derived from an EMBL/GenBank/DDBJ whole genome shotgun (WGS) entry which is preliminary data.</text>
</comment>
<gene>
    <name evidence="1" type="ORF">BSU04_07490</name>
</gene>
<evidence type="ECO:0000313" key="1">
    <source>
        <dbReference type="EMBL" id="OXC79354.1"/>
    </source>
</evidence>
<proteinExistence type="predicted"/>
<protein>
    <submittedName>
        <fullName evidence="1">Uncharacterized protein</fullName>
    </submittedName>
</protein>
<organism evidence="1 2">
    <name type="scientific">Caballeronia sordidicola</name>
    <name type="common">Burkholderia sordidicola</name>
    <dbReference type="NCBI Taxonomy" id="196367"/>
    <lineage>
        <taxon>Bacteria</taxon>
        <taxon>Pseudomonadati</taxon>
        <taxon>Pseudomonadota</taxon>
        <taxon>Betaproteobacteria</taxon>
        <taxon>Burkholderiales</taxon>
        <taxon>Burkholderiaceae</taxon>
        <taxon>Caballeronia</taxon>
    </lineage>
</organism>
<evidence type="ECO:0000313" key="2">
    <source>
        <dbReference type="Proteomes" id="UP000214720"/>
    </source>
</evidence>
<dbReference type="Proteomes" id="UP000214720">
    <property type="component" value="Unassembled WGS sequence"/>
</dbReference>
<dbReference type="AlphaFoldDB" id="A0A226X7E0"/>
<sequence length="62" mass="6784">MDHTPRSAIARVQTAKQHCALCETLSVKRSRSASKRLAQLRTDMSAKVLNVGNLPTSRHSAP</sequence>
<reference evidence="2" key="1">
    <citation type="submission" date="2017-01" db="EMBL/GenBank/DDBJ databases">
        <title>Genome Analysis of Deinococcus marmoris KOPRI26562.</title>
        <authorList>
            <person name="Kim J.H."/>
            <person name="Oh H.-M."/>
        </authorList>
    </citation>
    <scope>NUCLEOTIDE SEQUENCE [LARGE SCALE GENOMIC DNA]</scope>
    <source>
        <strain evidence="2">PAMC 26633</strain>
    </source>
</reference>